<evidence type="ECO:0000313" key="6">
    <source>
        <dbReference type="EMBL" id="TWT49776.1"/>
    </source>
</evidence>
<dbReference type="GO" id="GO:0016779">
    <property type="term" value="F:nucleotidyltransferase activity"/>
    <property type="evidence" value="ECO:0007669"/>
    <property type="project" value="UniProtKB-KW"/>
</dbReference>
<keyword evidence="6" id="KW-0548">Nucleotidyltransferase</keyword>
<comment type="caution">
    <text evidence="6">The sequence shown here is derived from an EMBL/GenBank/DDBJ whole genome shotgun (WGS) entry which is preliminary data.</text>
</comment>
<comment type="cofactor">
    <cofactor evidence="1">
        <name>Mg(2+)</name>
        <dbReference type="ChEBI" id="CHEBI:18420"/>
    </cofactor>
</comment>
<dbReference type="SUPFAM" id="SSF55811">
    <property type="entry name" value="Nudix"/>
    <property type="match status" value="1"/>
</dbReference>
<dbReference type="PANTHER" id="PTHR42904:SF12">
    <property type="entry name" value="ADP-RIBOSE PYROPHOSPHATASE-RELATED"/>
    <property type="match status" value="1"/>
</dbReference>
<evidence type="ECO:0000256" key="3">
    <source>
        <dbReference type="ARBA" id="ARBA00022801"/>
    </source>
</evidence>
<evidence type="ECO:0000256" key="1">
    <source>
        <dbReference type="ARBA" id="ARBA00001946"/>
    </source>
</evidence>
<organism evidence="6 7">
    <name type="scientific">Rubripirellula amarantea</name>
    <dbReference type="NCBI Taxonomy" id="2527999"/>
    <lineage>
        <taxon>Bacteria</taxon>
        <taxon>Pseudomonadati</taxon>
        <taxon>Planctomycetota</taxon>
        <taxon>Planctomycetia</taxon>
        <taxon>Pirellulales</taxon>
        <taxon>Pirellulaceae</taxon>
        <taxon>Rubripirellula</taxon>
    </lineage>
</organism>
<dbReference type="GO" id="GO:0006742">
    <property type="term" value="P:NADP+ catabolic process"/>
    <property type="evidence" value="ECO:0007669"/>
    <property type="project" value="TreeGrafter"/>
</dbReference>
<keyword evidence="6" id="KW-0808">Transferase</keyword>
<protein>
    <submittedName>
        <fullName evidence="6">Bifunctional NMN adenylyltransferase/Nudix hydrolase</fullName>
    </submittedName>
</protein>
<dbReference type="PANTHER" id="PTHR42904">
    <property type="entry name" value="NUDIX HYDROLASE, NUDC SUBFAMILY"/>
    <property type="match status" value="1"/>
</dbReference>
<feature type="domain" description="Nudix hydrolase" evidence="5">
    <location>
        <begin position="67"/>
        <end position="201"/>
    </location>
</feature>
<dbReference type="CDD" id="cd04681">
    <property type="entry name" value="NUDIX_Hydrolase"/>
    <property type="match status" value="1"/>
</dbReference>
<gene>
    <name evidence="6" type="ORF">Pla22_49780</name>
</gene>
<keyword evidence="2" id="KW-0479">Metal-binding</keyword>
<dbReference type="GO" id="GO:0005829">
    <property type="term" value="C:cytosol"/>
    <property type="evidence" value="ECO:0007669"/>
    <property type="project" value="TreeGrafter"/>
</dbReference>
<dbReference type="PROSITE" id="PS51462">
    <property type="entry name" value="NUDIX"/>
    <property type="match status" value="1"/>
</dbReference>
<evidence type="ECO:0000313" key="7">
    <source>
        <dbReference type="Proteomes" id="UP000316598"/>
    </source>
</evidence>
<dbReference type="Gene3D" id="3.90.79.10">
    <property type="entry name" value="Nucleoside Triphosphate Pyrophosphohydrolase"/>
    <property type="match status" value="1"/>
</dbReference>
<dbReference type="PRINTS" id="PR00502">
    <property type="entry name" value="NUDIXFAMILY"/>
</dbReference>
<dbReference type="GO" id="GO:0046872">
    <property type="term" value="F:metal ion binding"/>
    <property type="evidence" value="ECO:0007669"/>
    <property type="project" value="UniProtKB-KW"/>
</dbReference>
<evidence type="ECO:0000256" key="2">
    <source>
        <dbReference type="ARBA" id="ARBA00022723"/>
    </source>
</evidence>
<dbReference type="AlphaFoldDB" id="A0A5C5WFY5"/>
<dbReference type="GO" id="GO:0035529">
    <property type="term" value="F:NADH pyrophosphatase activity"/>
    <property type="evidence" value="ECO:0007669"/>
    <property type="project" value="TreeGrafter"/>
</dbReference>
<reference evidence="6 7" key="1">
    <citation type="submission" date="2019-02" db="EMBL/GenBank/DDBJ databases">
        <title>Deep-cultivation of Planctomycetes and their phenomic and genomic characterization uncovers novel biology.</title>
        <authorList>
            <person name="Wiegand S."/>
            <person name="Jogler M."/>
            <person name="Boedeker C."/>
            <person name="Pinto D."/>
            <person name="Vollmers J."/>
            <person name="Rivas-Marin E."/>
            <person name="Kohn T."/>
            <person name="Peeters S.H."/>
            <person name="Heuer A."/>
            <person name="Rast P."/>
            <person name="Oberbeckmann S."/>
            <person name="Bunk B."/>
            <person name="Jeske O."/>
            <person name="Meyerdierks A."/>
            <person name="Storesund J.E."/>
            <person name="Kallscheuer N."/>
            <person name="Luecker S."/>
            <person name="Lage O.M."/>
            <person name="Pohl T."/>
            <person name="Merkel B.J."/>
            <person name="Hornburger P."/>
            <person name="Mueller R.-W."/>
            <person name="Bruemmer F."/>
            <person name="Labrenz M."/>
            <person name="Spormann A.M."/>
            <person name="Op Den Camp H."/>
            <person name="Overmann J."/>
            <person name="Amann R."/>
            <person name="Jetten M.S.M."/>
            <person name="Mascher T."/>
            <person name="Medema M.H."/>
            <person name="Devos D.P."/>
            <person name="Kaster A.-K."/>
            <person name="Ovreas L."/>
            <person name="Rohde M."/>
            <person name="Galperin M.Y."/>
            <person name="Jogler C."/>
        </authorList>
    </citation>
    <scope>NUCLEOTIDE SEQUENCE [LARGE SCALE GENOMIC DNA]</scope>
    <source>
        <strain evidence="6 7">Pla22</strain>
    </source>
</reference>
<name>A0A5C5WFY5_9BACT</name>
<proteinExistence type="predicted"/>
<sequence length="202" mass="22525">MDGHQGLYFPAKPSKLAIDANIGHLKVMIDLPIQDVYRFCPRCGSASSKIGAVPFRCPSCDYTQFFGPVGAVGGLVVNDSDELLLVRRAKNPGLGKWGLPGGFVDHNESIEDALKREVHEETALDVISFDYLASFPNIYRYKGVAIPVIDLFYVCRVATPYQIELDRTELESYHWCRPGQSELNDMAFESNRKAVVAWLDPP</sequence>
<dbReference type="InterPro" id="IPR000086">
    <property type="entry name" value="NUDIX_hydrolase_dom"/>
</dbReference>
<dbReference type="EMBL" id="SJPI01000003">
    <property type="protein sequence ID" value="TWT49776.1"/>
    <property type="molecule type" value="Genomic_DNA"/>
</dbReference>
<accession>A0A5C5WFY5</accession>
<keyword evidence="7" id="KW-1185">Reference proteome</keyword>
<dbReference type="InterPro" id="IPR050241">
    <property type="entry name" value="NAD-cap_RNA_hydrolase_NudC"/>
</dbReference>
<evidence type="ECO:0000259" key="5">
    <source>
        <dbReference type="PROSITE" id="PS51462"/>
    </source>
</evidence>
<dbReference type="InterPro" id="IPR020476">
    <property type="entry name" value="Nudix_hydrolase"/>
</dbReference>
<dbReference type="GO" id="GO:0019677">
    <property type="term" value="P:NAD+ catabolic process"/>
    <property type="evidence" value="ECO:0007669"/>
    <property type="project" value="TreeGrafter"/>
</dbReference>
<keyword evidence="3 6" id="KW-0378">Hydrolase</keyword>
<dbReference type="Proteomes" id="UP000316598">
    <property type="component" value="Unassembled WGS sequence"/>
</dbReference>
<keyword evidence="4" id="KW-0460">Magnesium</keyword>
<evidence type="ECO:0000256" key="4">
    <source>
        <dbReference type="ARBA" id="ARBA00022842"/>
    </source>
</evidence>
<dbReference type="Pfam" id="PF00293">
    <property type="entry name" value="NUDIX"/>
    <property type="match status" value="1"/>
</dbReference>
<dbReference type="InterPro" id="IPR015797">
    <property type="entry name" value="NUDIX_hydrolase-like_dom_sf"/>
</dbReference>